<feature type="transmembrane region" description="Helical" evidence="1">
    <location>
        <begin position="59"/>
        <end position="82"/>
    </location>
</feature>
<keyword evidence="1" id="KW-1133">Transmembrane helix</keyword>
<name>X0W7N4_9ZZZZ</name>
<evidence type="ECO:0000256" key="1">
    <source>
        <dbReference type="SAM" id="Phobius"/>
    </source>
</evidence>
<gene>
    <name evidence="2" type="ORF">S01H1_60441</name>
</gene>
<comment type="caution">
    <text evidence="2">The sequence shown here is derived from an EMBL/GenBank/DDBJ whole genome shotgun (WGS) entry which is preliminary data.</text>
</comment>
<sequence>FEQGRPYSELAQFQQLIGGGYGGSSVSESFSEGGNQGGVASRLGGALAGYSLGGQVGGMMGLTGTAATMAGPLGALAGLMLFS</sequence>
<dbReference type="EMBL" id="BARS01039584">
    <property type="protein sequence ID" value="GAG20618.1"/>
    <property type="molecule type" value="Genomic_DNA"/>
</dbReference>
<organism evidence="2">
    <name type="scientific">marine sediment metagenome</name>
    <dbReference type="NCBI Taxonomy" id="412755"/>
    <lineage>
        <taxon>unclassified sequences</taxon>
        <taxon>metagenomes</taxon>
        <taxon>ecological metagenomes</taxon>
    </lineage>
</organism>
<dbReference type="AlphaFoldDB" id="X0W7N4"/>
<evidence type="ECO:0000313" key="2">
    <source>
        <dbReference type="EMBL" id="GAG20618.1"/>
    </source>
</evidence>
<keyword evidence="1" id="KW-0472">Membrane</keyword>
<reference evidence="2" key="1">
    <citation type="journal article" date="2014" name="Front. Microbiol.">
        <title>High frequency of phylogenetically diverse reductive dehalogenase-homologous genes in deep subseafloor sedimentary metagenomes.</title>
        <authorList>
            <person name="Kawai M."/>
            <person name="Futagami T."/>
            <person name="Toyoda A."/>
            <person name="Takaki Y."/>
            <person name="Nishi S."/>
            <person name="Hori S."/>
            <person name="Arai W."/>
            <person name="Tsubouchi T."/>
            <person name="Morono Y."/>
            <person name="Uchiyama I."/>
            <person name="Ito T."/>
            <person name="Fujiyama A."/>
            <person name="Inagaki F."/>
            <person name="Takami H."/>
        </authorList>
    </citation>
    <scope>NUCLEOTIDE SEQUENCE</scope>
    <source>
        <strain evidence="2">Expedition CK06-06</strain>
    </source>
</reference>
<accession>X0W7N4</accession>
<protein>
    <submittedName>
        <fullName evidence="2">Uncharacterized protein</fullName>
    </submittedName>
</protein>
<proteinExistence type="predicted"/>
<keyword evidence="1" id="KW-0812">Transmembrane</keyword>
<feature type="non-terminal residue" evidence="2">
    <location>
        <position position="1"/>
    </location>
</feature>